<dbReference type="RefSeq" id="XP_014151806.1">
    <property type="nucleotide sequence ID" value="XM_014296331.1"/>
</dbReference>
<dbReference type="EMBL" id="KQ242604">
    <property type="protein sequence ID" value="KNC77904.1"/>
    <property type="molecule type" value="Genomic_DNA"/>
</dbReference>
<feature type="compositionally biased region" description="Low complexity" evidence="1">
    <location>
        <begin position="291"/>
        <end position="303"/>
    </location>
</feature>
<feature type="compositionally biased region" description="Basic and acidic residues" evidence="1">
    <location>
        <begin position="718"/>
        <end position="728"/>
    </location>
</feature>
<feature type="non-terminal residue" evidence="2">
    <location>
        <position position="1"/>
    </location>
</feature>
<feature type="region of interest" description="Disordered" evidence="1">
    <location>
        <begin position="706"/>
        <end position="734"/>
    </location>
</feature>
<feature type="compositionally biased region" description="Polar residues" evidence="1">
    <location>
        <begin position="464"/>
        <end position="473"/>
    </location>
</feature>
<dbReference type="GeneID" id="25910151"/>
<evidence type="ECO:0000313" key="3">
    <source>
        <dbReference type="Proteomes" id="UP000054560"/>
    </source>
</evidence>
<protein>
    <submittedName>
        <fullName evidence="2">Uncharacterized protein</fullName>
    </submittedName>
</protein>
<organism evidence="2 3">
    <name type="scientific">Sphaeroforma arctica JP610</name>
    <dbReference type="NCBI Taxonomy" id="667725"/>
    <lineage>
        <taxon>Eukaryota</taxon>
        <taxon>Ichthyosporea</taxon>
        <taxon>Ichthyophonida</taxon>
        <taxon>Sphaeroforma</taxon>
    </lineage>
</organism>
<dbReference type="AlphaFoldDB" id="A0A0L0FM95"/>
<feature type="region of interest" description="Disordered" evidence="1">
    <location>
        <begin position="583"/>
        <end position="603"/>
    </location>
</feature>
<feature type="region of interest" description="Disordered" evidence="1">
    <location>
        <begin position="30"/>
        <end position="54"/>
    </location>
</feature>
<reference evidence="2 3" key="1">
    <citation type="submission" date="2011-02" db="EMBL/GenBank/DDBJ databases">
        <title>The Genome Sequence of Sphaeroforma arctica JP610.</title>
        <authorList>
            <consortium name="The Broad Institute Genome Sequencing Platform"/>
            <person name="Russ C."/>
            <person name="Cuomo C."/>
            <person name="Young S.K."/>
            <person name="Zeng Q."/>
            <person name="Gargeya S."/>
            <person name="Alvarado L."/>
            <person name="Berlin A."/>
            <person name="Chapman S.B."/>
            <person name="Chen Z."/>
            <person name="Freedman E."/>
            <person name="Gellesch M."/>
            <person name="Goldberg J."/>
            <person name="Griggs A."/>
            <person name="Gujja S."/>
            <person name="Heilman E."/>
            <person name="Heiman D."/>
            <person name="Howarth C."/>
            <person name="Mehta T."/>
            <person name="Neiman D."/>
            <person name="Pearson M."/>
            <person name="Roberts A."/>
            <person name="Saif S."/>
            <person name="Shea T."/>
            <person name="Shenoy N."/>
            <person name="Sisk P."/>
            <person name="Stolte C."/>
            <person name="Sykes S."/>
            <person name="White J."/>
            <person name="Yandava C."/>
            <person name="Burger G."/>
            <person name="Gray M.W."/>
            <person name="Holland P.W.H."/>
            <person name="King N."/>
            <person name="Lang F.B.F."/>
            <person name="Roger A.J."/>
            <person name="Ruiz-Trillo I."/>
            <person name="Haas B."/>
            <person name="Nusbaum C."/>
            <person name="Birren B."/>
        </authorList>
    </citation>
    <scope>NUCLEOTIDE SEQUENCE [LARGE SCALE GENOMIC DNA]</scope>
    <source>
        <strain evidence="2 3">JP610</strain>
    </source>
</reference>
<gene>
    <name evidence="2" type="ORF">SARC_09647</name>
</gene>
<keyword evidence="3" id="KW-1185">Reference proteome</keyword>
<evidence type="ECO:0000256" key="1">
    <source>
        <dbReference type="SAM" id="MobiDB-lite"/>
    </source>
</evidence>
<evidence type="ECO:0000313" key="2">
    <source>
        <dbReference type="EMBL" id="KNC77904.1"/>
    </source>
</evidence>
<sequence length="734" mass="77191">APQRKKKGLSKNQKKLALAKALANAIVISDSDEHTTATNSNGATAQSRQGNRFTGKGTEAVVIDCDMPPTFLTSPSPTQQGPSQLVGKHAKKWLISKTTPATSDGDGGASSPIADPNSEVVKHTIIRPHATHGPAVHASYHQQKKGTNKRLTADHGELNLLRKSESVAATVSKGRISPSPVVNAKTLREQLLQRKKRKHDEILTEDADTNIQRNKRLTPTHSEGMLVPGAAALSSTQLDPVWVPKEKDNMVDMDGSASGKQSGIESGTAGGPPGVSTVGSQNNNNKKKSTTKTTATQVAPAATDLSVGPGVAGSGLGHPSRNTDRFEVVEKGAGAGVQDEANGAVSVATQVTGASPHPPAAGANETKQLDLHSGYVAPLATDAPVRDGSGVAIPTVSQEKLVVEGSSRLRPKKIALDPQKGPQVLNKAPRDVKKGPVMAQKPKTAPKGTKAEGRAKNPAMPANSPGTFEQETQVAKAGPKAGHGEKGESELSGAESLRQKLLMAMKRKKGASATAKEKESTVRSSTPPTTGLKVVAKNSTEAAPNTQPPHAVPSDTLTTPQTASILPQHTAHSLISSHDRIRPALPQAHPGTQVLDNTGPAPRPAGFGAGLLSVKKYSSPSLDMDIDEAIESTAELYLPFAHEKAAATASTLRADGPTNVPGQRAVRLPTTLNYTRCVNQSQVQVPIEPDVFSQCGLFEEPLHRSQTIRDRRKRHRRDTAAADKRTEHVQNIAD</sequence>
<dbReference type="Proteomes" id="UP000054560">
    <property type="component" value="Unassembled WGS sequence"/>
</dbReference>
<name>A0A0L0FM95_9EUKA</name>
<proteinExistence type="predicted"/>
<feature type="compositionally biased region" description="Polar residues" evidence="1">
    <location>
        <begin position="36"/>
        <end position="52"/>
    </location>
</feature>
<accession>A0A0L0FM95</accession>
<feature type="region of interest" description="Disordered" evidence="1">
    <location>
        <begin position="248"/>
        <end position="321"/>
    </location>
</feature>
<feature type="region of interest" description="Disordered" evidence="1">
    <location>
        <begin position="412"/>
        <end position="559"/>
    </location>
</feature>